<proteinExistence type="predicted"/>
<accession>A0AA49JFH0</accession>
<reference evidence="3" key="1">
    <citation type="journal article" date="2023" name="Comput. Struct. Biotechnol. J.">
        <title>Discovery of a novel marine Bacteroidetes with a rich repertoire of carbohydrate-active enzymes.</title>
        <authorList>
            <person name="Chen B."/>
            <person name="Liu G."/>
            <person name="Chen Q."/>
            <person name="Wang H."/>
            <person name="Liu L."/>
            <person name="Tang K."/>
        </authorList>
    </citation>
    <scope>NUCLEOTIDE SEQUENCE</scope>
    <source>
        <strain evidence="3">TK19036</strain>
    </source>
</reference>
<dbReference type="EMBL" id="CP120682">
    <property type="protein sequence ID" value="WKN35529.1"/>
    <property type="molecule type" value="Genomic_DNA"/>
</dbReference>
<dbReference type="AlphaFoldDB" id="A0AA49JFH0"/>
<keyword evidence="1" id="KW-0175">Coiled coil</keyword>
<organism evidence="3">
    <name type="scientific">Roseihalotalea indica</name>
    <dbReference type="NCBI Taxonomy" id="2867963"/>
    <lineage>
        <taxon>Bacteria</taxon>
        <taxon>Pseudomonadati</taxon>
        <taxon>Bacteroidota</taxon>
        <taxon>Cytophagia</taxon>
        <taxon>Cytophagales</taxon>
        <taxon>Catalimonadaceae</taxon>
        <taxon>Roseihalotalea</taxon>
    </lineage>
</organism>
<name>A0AA49JFH0_9BACT</name>
<sequence length="170" mass="19676">MENYFELLIFLAFAAFSLFSRFLNSKKKPPTRNPNRQPRREFEDGSRSDKPVVMQESTKTKPVSFEEILRDMMGESPQRREVPQAAKKIQKAKGKVSEAQQELEKVKQTAKKAKRIADKVSLEDTGKRIKPIELDEQKHNVSQEVADALRSPRNAREAIILSEIINRKYF</sequence>
<reference evidence="3" key="2">
    <citation type="journal article" date="2024" name="Antonie Van Leeuwenhoek">
        <title>Roseihalotalea indica gen. nov., sp. nov., a halophilic Bacteroidetes from mesopelagic Southwest Indian Ocean with higher carbohydrate metabolic potential.</title>
        <authorList>
            <person name="Chen B."/>
            <person name="Zhang M."/>
            <person name="Lin D."/>
            <person name="Ye J."/>
            <person name="Tang K."/>
        </authorList>
    </citation>
    <scope>NUCLEOTIDE SEQUENCE</scope>
    <source>
        <strain evidence="3">TK19036</strain>
    </source>
</reference>
<feature type="coiled-coil region" evidence="1">
    <location>
        <begin position="82"/>
        <end position="123"/>
    </location>
</feature>
<evidence type="ECO:0000256" key="2">
    <source>
        <dbReference type="SAM" id="MobiDB-lite"/>
    </source>
</evidence>
<protein>
    <submittedName>
        <fullName evidence="3">Uncharacterized protein</fullName>
    </submittedName>
</protein>
<feature type="compositionally biased region" description="Basic and acidic residues" evidence="2">
    <location>
        <begin position="38"/>
        <end position="50"/>
    </location>
</feature>
<evidence type="ECO:0000256" key="1">
    <source>
        <dbReference type="SAM" id="Coils"/>
    </source>
</evidence>
<gene>
    <name evidence="3" type="ORF">K4G66_24445</name>
</gene>
<feature type="region of interest" description="Disordered" evidence="2">
    <location>
        <begin position="24"/>
        <end position="61"/>
    </location>
</feature>
<evidence type="ECO:0000313" key="3">
    <source>
        <dbReference type="EMBL" id="WKN35529.1"/>
    </source>
</evidence>